<gene>
    <name evidence="1" type="ORF">R7226_28100</name>
</gene>
<evidence type="ECO:0000313" key="2">
    <source>
        <dbReference type="Proteomes" id="UP001284601"/>
    </source>
</evidence>
<proteinExistence type="predicted"/>
<name>A0ABU4HY73_9ACTN</name>
<accession>A0ABU4HY73</accession>
<reference evidence="2" key="1">
    <citation type="submission" date="2023-07" db="EMBL/GenBank/DDBJ databases">
        <title>Conexibacter stalactiti sp. nov., isolated from stalactites in a lava cave and emended description of the genus Conexibacter.</title>
        <authorList>
            <person name="Lee S.D."/>
        </authorList>
    </citation>
    <scope>NUCLEOTIDE SEQUENCE [LARGE SCALE GENOMIC DNA]</scope>
    <source>
        <strain evidence="2">KCTC 39840</strain>
    </source>
</reference>
<evidence type="ECO:0000313" key="1">
    <source>
        <dbReference type="EMBL" id="MDW5598253.1"/>
    </source>
</evidence>
<feature type="non-terminal residue" evidence="1">
    <location>
        <position position="113"/>
    </location>
</feature>
<organism evidence="1 2">
    <name type="scientific">Conexibacter stalactiti</name>
    <dbReference type="NCBI Taxonomy" id="1940611"/>
    <lineage>
        <taxon>Bacteria</taxon>
        <taxon>Bacillati</taxon>
        <taxon>Actinomycetota</taxon>
        <taxon>Thermoleophilia</taxon>
        <taxon>Solirubrobacterales</taxon>
        <taxon>Conexibacteraceae</taxon>
        <taxon>Conexibacter</taxon>
    </lineage>
</organism>
<comment type="caution">
    <text evidence="1">The sequence shown here is derived from an EMBL/GenBank/DDBJ whole genome shotgun (WGS) entry which is preliminary data.</text>
</comment>
<protein>
    <submittedName>
        <fullName evidence="1">Uncharacterized protein</fullName>
    </submittedName>
</protein>
<dbReference type="RefSeq" id="WP_318600768.1">
    <property type="nucleotide sequence ID" value="NZ_JAWSTH010000128.1"/>
</dbReference>
<dbReference type="EMBL" id="JAWSTH010000128">
    <property type="protein sequence ID" value="MDW5598253.1"/>
    <property type="molecule type" value="Genomic_DNA"/>
</dbReference>
<dbReference type="Proteomes" id="UP001284601">
    <property type="component" value="Unassembled WGS sequence"/>
</dbReference>
<keyword evidence="2" id="KW-1185">Reference proteome</keyword>
<sequence length="113" mass="12012">MATVTVRSGRSARLALDCRVRGRWVVRGRATGAPAPRTIALKPRHGRLTALDRRGGTVRYVPAKGFAGSDTLRFTLVRGGRLLRGTIRIRVVRATTPAPAKPAPTPAAPAPAL</sequence>